<dbReference type="InterPro" id="IPR036249">
    <property type="entry name" value="Thioredoxin-like_sf"/>
</dbReference>
<dbReference type="PROSITE" id="PS01099">
    <property type="entry name" value="COMPLEX1_24K"/>
    <property type="match status" value="1"/>
</dbReference>
<keyword evidence="2" id="KW-0001">2Fe-2S</keyword>
<comment type="cofactor">
    <cofactor evidence="8">
        <name>[2Fe-2S] cluster</name>
        <dbReference type="ChEBI" id="CHEBI:190135"/>
    </cofactor>
</comment>
<dbReference type="FunFam" id="1.10.10.1590:FF:000001">
    <property type="entry name" value="NADH-quinone oxidoreductase subunit E"/>
    <property type="match status" value="1"/>
</dbReference>
<dbReference type="GO" id="GO:0003954">
    <property type="term" value="F:NADH dehydrogenase activity"/>
    <property type="evidence" value="ECO:0007669"/>
    <property type="project" value="TreeGrafter"/>
</dbReference>
<dbReference type="SUPFAM" id="SSF52833">
    <property type="entry name" value="Thioredoxin-like"/>
    <property type="match status" value="1"/>
</dbReference>
<evidence type="ECO:0000256" key="8">
    <source>
        <dbReference type="ARBA" id="ARBA00034078"/>
    </source>
</evidence>
<reference evidence="10" key="1">
    <citation type="journal article" date="2023" name="Commun. Biol.">
        <title>Genome analysis of Parmales, the sister group of diatoms, reveals the evolutionary specialization of diatoms from phago-mixotrophs to photoautotrophs.</title>
        <authorList>
            <person name="Ban H."/>
            <person name="Sato S."/>
            <person name="Yoshikawa S."/>
            <person name="Yamada K."/>
            <person name="Nakamura Y."/>
            <person name="Ichinomiya M."/>
            <person name="Sato N."/>
            <person name="Blanc-Mathieu R."/>
            <person name="Endo H."/>
            <person name="Kuwata A."/>
            <person name="Ogata H."/>
        </authorList>
    </citation>
    <scope>NUCLEOTIDE SEQUENCE [LARGE SCALE GENOMIC DNA]</scope>
    <source>
        <strain evidence="10">NIES 3700</strain>
    </source>
</reference>
<evidence type="ECO:0000256" key="4">
    <source>
        <dbReference type="ARBA" id="ARBA00022967"/>
    </source>
</evidence>
<evidence type="ECO:0008006" key="11">
    <source>
        <dbReference type="Google" id="ProtNLM"/>
    </source>
</evidence>
<comment type="caution">
    <text evidence="9">The sequence shown here is derived from an EMBL/GenBank/DDBJ whole genome shotgun (WGS) entry which is preliminary data.</text>
</comment>
<dbReference type="NCBIfam" id="TIGR01958">
    <property type="entry name" value="nuoE_fam"/>
    <property type="match status" value="1"/>
</dbReference>
<dbReference type="CDD" id="cd03064">
    <property type="entry name" value="TRX_Fd_NuoE"/>
    <property type="match status" value="1"/>
</dbReference>
<keyword evidence="6" id="KW-0411">Iron-sulfur</keyword>
<dbReference type="GO" id="GO:0005743">
    <property type="term" value="C:mitochondrial inner membrane"/>
    <property type="evidence" value="ECO:0007669"/>
    <property type="project" value="UniProtKB-ARBA"/>
</dbReference>
<keyword evidence="10" id="KW-1185">Reference proteome</keyword>
<dbReference type="GO" id="GO:0098796">
    <property type="term" value="C:membrane protein complex"/>
    <property type="evidence" value="ECO:0007669"/>
    <property type="project" value="UniProtKB-ARBA"/>
</dbReference>
<dbReference type="EMBL" id="BRXW01000512">
    <property type="protein sequence ID" value="GMH61841.1"/>
    <property type="molecule type" value="Genomic_DNA"/>
</dbReference>
<keyword evidence="3" id="KW-0479">Metal-binding</keyword>
<dbReference type="AlphaFoldDB" id="A0A9W7A1L3"/>
<dbReference type="Proteomes" id="UP001165122">
    <property type="component" value="Unassembled WGS sequence"/>
</dbReference>
<comment type="similarity">
    <text evidence="1">Belongs to the complex I 24 kDa subunit family.</text>
</comment>
<dbReference type="PANTHER" id="PTHR10371">
    <property type="entry name" value="NADH DEHYDROGENASE UBIQUINONE FLAVOPROTEIN 2, MITOCHONDRIAL"/>
    <property type="match status" value="1"/>
</dbReference>
<dbReference type="Gene3D" id="3.40.30.10">
    <property type="entry name" value="Glutaredoxin"/>
    <property type="match status" value="1"/>
</dbReference>
<dbReference type="GO" id="GO:0008137">
    <property type="term" value="F:NADH dehydrogenase (ubiquinone) activity"/>
    <property type="evidence" value="ECO:0007669"/>
    <property type="project" value="UniProtKB-ARBA"/>
</dbReference>
<evidence type="ECO:0000256" key="3">
    <source>
        <dbReference type="ARBA" id="ARBA00022723"/>
    </source>
</evidence>
<evidence type="ECO:0000256" key="2">
    <source>
        <dbReference type="ARBA" id="ARBA00022714"/>
    </source>
</evidence>
<name>A0A9W7A1L3_9STRA</name>
<evidence type="ECO:0000256" key="7">
    <source>
        <dbReference type="ARBA" id="ARBA00023027"/>
    </source>
</evidence>
<dbReference type="Pfam" id="PF01257">
    <property type="entry name" value="2Fe-2S_thioredx"/>
    <property type="match status" value="1"/>
</dbReference>
<evidence type="ECO:0000313" key="10">
    <source>
        <dbReference type="Proteomes" id="UP001165122"/>
    </source>
</evidence>
<dbReference type="InterPro" id="IPR002023">
    <property type="entry name" value="NuoE-like"/>
</dbReference>
<proteinExistence type="inferred from homology"/>
<dbReference type="Gene3D" id="1.10.10.1590">
    <property type="entry name" value="NADH-quinone oxidoreductase subunit E"/>
    <property type="match status" value="1"/>
</dbReference>
<evidence type="ECO:0000256" key="6">
    <source>
        <dbReference type="ARBA" id="ARBA00023014"/>
    </source>
</evidence>
<dbReference type="GO" id="GO:0051537">
    <property type="term" value="F:2 iron, 2 sulfur cluster binding"/>
    <property type="evidence" value="ECO:0007669"/>
    <property type="project" value="UniProtKB-KW"/>
</dbReference>
<dbReference type="InterPro" id="IPR041921">
    <property type="entry name" value="NuoE_N"/>
</dbReference>
<gene>
    <name evidence="9" type="ORF">TrLO_g9123</name>
</gene>
<evidence type="ECO:0000256" key="1">
    <source>
        <dbReference type="ARBA" id="ARBA00010643"/>
    </source>
</evidence>
<dbReference type="InterPro" id="IPR042128">
    <property type="entry name" value="NuoE_dom"/>
</dbReference>
<dbReference type="OrthoDB" id="10254187at2759"/>
<protein>
    <recommendedName>
        <fullName evidence="11">NADH dehydrogenase [ubiquinone] flavoprotein 2, mitochondrial</fullName>
    </recommendedName>
</protein>
<evidence type="ECO:0000313" key="9">
    <source>
        <dbReference type="EMBL" id="GMH61841.1"/>
    </source>
</evidence>
<dbReference type="GO" id="GO:1902494">
    <property type="term" value="C:catalytic complex"/>
    <property type="evidence" value="ECO:0007669"/>
    <property type="project" value="UniProtKB-ARBA"/>
</dbReference>
<dbReference type="GO" id="GO:0006120">
    <property type="term" value="P:mitochondrial electron transport, NADH to ubiquinone"/>
    <property type="evidence" value="ECO:0007669"/>
    <property type="project" value="UniProtKB-ARBA"/>
</dbReference>
<dbReference type="GO" id="GO:0046872">
    <property type="term" value="F:metal ion binding"/>
    <property type="evidence" value="ECO:0007669"/>
    <property type="project" value="UniProtKB-KW"/>
</dbReference>
<sequence>MLSSSRIISRLPRVALHQTVRASGSNPSHINTPDNLPTTYFDFTEENYLRVTRILSKYPSNYKQSGIIPLLDLAQRQAGGWLPLAAMDKVAKIVNVAPMRVYEVATFYTMFNREKVGKYFMQLCGTTPCMICGSEDIKQTIEKHLGIKDGETTSDGLFTLREVECLGACANAPMIQMNDDYYECLTPKTTIELLEACKNGQPPAMGKWGSLPMNGQVSCEGPKGKTSLITVPGHPPLRTDWEKFEKVDPKSVKVHMGYGGYDETEVVEEKS</sequence>
<organism evidence="9 10">
    <name type="scientific">Triparma laevis f. longispina</name>
    <dbReference type="NCBI Taxonomy" id="1714387"/>
    <lineage>
        <taxon>Eukaryota</taxon>
        <taxon>Sar</taxon>
        <taxon>Stramenopiles</taxon>
        <taxon>Ochrophyta</taxon>
        <taxon>Bolidophyceae</taxon>
        <taxon>Parmales</taxon>
        <taxon>Triparmaceae</taxon>
        <taxon>Triparma</taxon>
    </lineage>
</organism>
<keyword evidence="4" id="KW-1278">Translocase</keyword>
<keyword evidence="7" id="KW-0520">NAD</keyword>
<accession>A0A9W7A1L3</accession>
<evidence type="ECO:0000256" key="5">
    <source>
        <dbReference type="ARBA" id="ARBA00023004"/>
    </source>
</evidence>
<keyword evidence="5" id="KW-0408">Iron</keyword>
<dbReference type="FunFam" id="3.40.30.10:FF:000022">
    <property type="entry name" value="NADH dehydrogenase flavoprotein 2, mitochondrial"/>
    <property type="match status" value="1"/>
</dbReference>
<dbReference type="PANTHER" id="PTHR10371:SF3">
    <property type="entry name" value="NADH DEHYDROGENASE [UBIQUINONE] FLAVOPROTEIN 2, MITOCHONDRIAL"/>
    <property type="match status" value="1"/>
</dbReference>